<evidence type="ECO:0000313" key="2">
    <source>
        <dbReference type="EMBL" id="KAJ7746281.1"/>
    </source>
</evidence>
<evidence type="ECO:0000313" key="3">
    <source>
        <dbReference type="Proteomes" id="UP001215598"/>
    </source>
</evidence>
<accession>A0AAD7IM12</accession>
<feature type="region of interest" description="Disordered" evidence="1">
    <location>
        <begin position="252"/>
        <end position="287"/>
    </location>
</feature>
<sequence length="287" mass="31591">MLIPLNTPIAEKMCLLSLTLVPLRHSPRTGMAYAYGGNLLHACILGRIAEIRYAVDTRPSARHTLIGEGTHTHTRLLPPWTRVGVLDADTLLCVIAPRSAQTSAPGGVRWELAARWYTGALEAGERILRRIAEIRYAVGTRPSARHTLAGEGTHTHTRLLPSLDPRRRVDGGIWPSHLPLRPGIDAASPQRRRHPPLRIMVQIMHELDSAADPRRNDEEEGLPPVRLDDIPHPGVPQAPGRLRLAYIGQLPRHPHPPCVRPDVGAGDGKKRARIPPNRGSYAICAPK</sequence>
<keyword evidence="3" id="KW-1185">Reference proteome</keyword>
<protein>
    <submittedName>
        <fullName evidence="2">Uncharacterized protein</fullName>
    </submittedName>
</protein>
<name>A0AAD7IM12_9AGAR</name>
<gene>
    <name evidence="2" type="ORF">B0H16DRAFT_1726461</name>
</gene>
<feature type="region of interest" description="Disordered" evidence="1">
    <location>
        <begin position="210"/>
        <end position="233"/>
    </location>
</feature>
<comment type="caution">
    <text evidence="2">The sequence shown here is derived from an EMBL/GenBank/DDBJ whole genome shotgun (WGS) entry which is preliminary data.</text>
</comment>
<reference evidence="2" key="1">
    <citation type="submission" date="2023-03" db="EMBL/GenBank/DDBJ databases">
        <title>Massive genome expansion in bonnet fungi (Mycena s.s.) driven by repeated elements and novel gene families across ecological guilds.</title>
        <authorList>
            <consortium name="Lawrence Berkeley National Laboratory"/>
            <person name="Harder C.B."/>
            <person name="Miyauchi S."/>
            <person name="Viragh M."/>
            <person name="Kuo A."/>
            <person name="Thoen E."/>
            <person name="Andreopoulos B."/>
            <person name="Lu D."/>
            <person name="Skrede I."/>
            <person name="Drula E."/>
            <person name="Henrissat B."/>
            <person name="Morin E."/>
            <person name="Kohler A."/>
            <person name="Barry K."/>
            <person name="LaButti K."/>
            <person name="Morin E."/>
            <person name="Salamov A."/>
            <person name="Lipzen A."/>
            <person name="Mereny Z."/>
            <person name="Hegedus B."/>
            <person name="Baldrian P."/>
            <person name="Stursova M."/>
            <person name="Weitz H."/>
            <person name="Taylor A."/>
            <person name="Grigoriev I.V."/>
            <person name="Nagy L.G."/>
            <person name="Martin F."/>
            <person name="Kauserud H."/>
        </authorList>
    </citation>
    <scope>NUCLEOTIDE SEQUENCE</scope>
    <source>
        <strain evidence="2">CBHHK182m</strain>
    </source>
</reference>
<proteinExistence type="predicted"/>
<dbReference type="AlphaFoldDB" id="A0AAD7IM12"/>
<evidence type="ECO:0000256" key="1">
    <source>
        <dbReference type="SAM" id="MobiDB-lite"/>
    </source>
</evidence>
<dbReference type="Proteomes" id="UP001215598">
    <property type="component" value="Unassembled WGS sequence"/>
</dbReference>
<organism evidence="2 3">
    <name type="scientific">Mycena metata</name>
    <dbReference type="NCBI Taxonomy" id="1033252"/>
    <lineage>
        <taxon>Eukaryota</taxon>
        <taxon>Fungi</taxon>
        <taxon>Dikarya</taxon>
        <taxon>Basidiomycota</taxon>
        <taxon>Agaricomycotina</taxon>
        <taxon>Agaricomycetes</taxon>
        <taxon>Agaricomycetidae</taxon>
        <taxon>Agaricales</taxon>
        <taxon>Marasmiineae</taxon>
        <taxon>Mycenaceae</taxon>
        <taxon>Mycena</taxon>
    </lineage>
</organism>
<dbReference type="EMBL" id="JARKIB010000080">
    <property type="protein sequence ID" value="KAJ7746281.1"/>
    <property type="molecule type" value="Genomic_DNA"/>
</dbReference>